<dbReference type="SUPFAM" id="SSF48208">
    <property type="entry name" value="Six-hairpin glycosidases"/>
    <property type="match status" value="1"/>
</dbReference>
<evidence type="ECO:0000256" key="8">
    <source>
        <dbReference type="ARBA" id="ARBA00023326"/>
    </source>
</evidence>
<evidence type="ECO:0000256" key="5">
    <source>
        <dbReference type="ARBA" id="ARBA00023001"/>
    </source>
</evidence>
<feature type="compositionally biased region" description="Pro residues" evidence="9">
    <location>
        <begin position="269"/>
        <end position="287"/>
    </location>
</feature>
<evidence type="ECO:0000256" key="9">
    <source>
        <dbReference type="SAM" id="MobiDB-lite"/>
    </source>
</evidence>
<evidence type="ECO:0000256" key="3">
    <source>
        <dbReference type="ARBA" id="ARBA00012601"/>
    </source>
</evidence>
<evidence type="ECO:0000256" key="6">
    <source>
        <dbReference type="ARBA" id="ARBA00023277"/>
    </source>
</evidence>
<dbReference type="GO" id="GO:0030245">
    <property type="term" value="P:cellulose catabolic process"/>
    <property type="evidence" value="ECO:0007669"/>
    <property type="project" value="UniProtKB-KW"/>
</dbReference>
<keyword evidence="5" id="KW-0136">Cellulose degradation</keyword>
<evidence type="ECO:0000256" key="7">
    <source>
        <dbReference type="ARBA" id="ARBA00023295"/>
    </source>
</evidence>
<dbReference type="InterPro" id="IPR008928">
    <property type="entry name" value="6-hairpin_glycosidase_sf"/>
</dbReference>
<evidence type="ECO:0000256" key="1">
    <source>
        <dbReference type="ARBA" id="ARBA00000966"/>
    </source>
</evidence>
<proteinExistence type="inferred from homology"/>
<reference evidence="11" key="1">
    <citation type="submission" date="2023-07" db="EMBL/GenBank/DDBJ databases">
        <title>draft genome sequence of fig (Ficus carica).</title>
        <authorList>
            <person name="Takahashi T."/>
            <person name="Nishimura K."/>
        </authorList>
    </citation>
    <scope>NUCLEOTIDE SEQUENCE</scope>
</reference>
<protein>
    <recommendedName>
        <fullName evidence="3">cellulase</fullName>
        <ecNumber evidence="3">3.2.1.4</ecNumber>
    </recommendedName>
</protein>
<comment type="caution">
    <text evidence="11">The sequence shown here is derived from an EMBL/GenBank/DDBJ whole genome shotgun (WGS) entry which is preliminary data.</text>
</comment>
<comment type="similarity">
    <text evidence="2">Belongs to the glycosyl hydrolase 9 (cellulase E) family.</text>
</comment>
<keyword evidence="8" id="KW-0624">Polysaccharide degradation</keyword>
<keyword evidence="12" id="KW-1185">Reference proteome</keyword>
<dbReference type="InterPro" id="IPR001701">
    <property type="entry name" value="Glyco_hydro_9"/>
</dbReference>
<dbReference type="InterPro" id="IPR012341">
    <property type="entry name" value="6hp_glycosidase-like_sf"/>
</dbReference>
<dbReference type="Proteomes" id="UP001187192">
    <property type="component" value="Unassembled WGS sequence"/>
</dbReference>
<evidence type="ECO:0000313" key="11">
    <source>
        <dbReference type="EMBL" id="GMN25103.1"/>
    </source>
</evidence>
<gene>
    <name evidence="11" type="ORF">TIFTF001_047701</name>
</gene>
<accession>A0AA88CKQ6</accession>
<sequence length="334" mass="37007">MSRRNVFGLMVIFLIWSCSRFKGIVGVGSLYYGEALTKSLLYYEAQRSGKLPHNQRVLWRGDSALNDGSTSQVNLVGGYYDAGDNLKLGFPMAFTITMLSWSTIEFRNHLKAKNELIHALQAIKWGTDYLIKAHPQADVLYGEIGDCDSDHSCWQRPEDMTTPRTVFRIDDQHPGSDLAAETTAALAAASISFRWARPRYSSLLLSNAEQLFKFASSHPGIYQNSIPEAGKVYPSSGSRFDFDRYGLVPRSSPRQADLILTALPALKPMRPPLPKPKSPNPSHPYPPDADDPPHPPPTRPSPSPPCLPPGDTTPPPPRMPTSPPHSPALKPRRR</sequence>
<feature type="compositionally biased region" description="Pro residues" evidence="9">
    <location>
        <begin position="294"/>
        <end position="326"/>
    </location>
</feature>
<dbReference type="SUPFAM" id="SSF56770">
    <property type="entry name" value="HydA/Nqo6-like"/>
    <property type="match status" value="1"/>
</dbReference>
<feature type="domain" description="Glycoside hydrolase family 9" evidence="10">
    <location>
        <begin position="32"/>
        <end position="237"/>
    </location>
</feature>
<dbReference type="AlphaFoldDB" id="A0AA88CKQ6"/>
<dbReference type="EMBL" id="BTGU01005553">
    <property type="protein sequence ID" value="GMN25103.1"/>
    <property type="molecule type" value="Genomic_DNA"/>
</dbReference>
<dbReference type="PANTHER" id="PTHR22298">
    <property type="entry name" value="ENDO-1,4-BETA-GLUCANASE"/>
    <property type="match status" value="1"/>
</dbReference>
<evidence type="ECO:0000256" key="4">
    <source>
        <dbReference type="ARBA" id="ARBA00022801"/>
    </source>
</evidence>
<feature type="region of interest" description="Disordered" evidence="9">
    <location>
        <begin position="264"/>
        <end position="334"/>
    </location>
</feature>
<keyword evidence="7" id="KW-0326">Glycosidase</keyword>
<evidence type="ECO:0000259" key="10">
    <source>
        <dbReference type="Pfam" id="PF00759"/>
    </source>
</evidence>
<evidence type="ECO:0000256" key="2">
    <source>
        <dbReference type="ARBA" id="ARBA00007072"/>
    </source>
</evidence>
<dbReference type="EC" id="3.2.1.4" evidence="3"/>
<dbReference type="Gene3D" id="1.50.10.10">
    <property type="match status" value="1"/>
</dbReference>
<organism evidence="11 12">
    <name type="scientific">Ficus carica</name>
    <name type="common">Common fig</name>
    <dbReference type="NCBI Taxonomy" id="3494"/>
    <lineage>
        <taxon>Eukaryota</taxon>
        <taxon>Viridiplantae</taxon>
        <taxon>Streptophyta</taxon>
        <taxon>Embryophyta</taxon>
        <taxon>Tracheophyta</taxon>
        <taxon>Spermatophyta</taxon>
        <taxon>Magnoliopsida</taxon>
        <taxon>eudicotyledons</taxon>
        <taxon>Gunneridae</taxon>
        <taxon>Pentapetalae</taxon>
        <taxon>rosids</taxon>
        <taxon>fabids</taxon>
        <taxon>Rosales</taxon>
        <taxon>Moraceae</taxon>
        <taxon>Ficeae</taxon>
        <taxon>Ficus</taxon>
    </lineage>
</organism>
<keyword evidence="4" id="KW-0378">Hydrolase</keyword>
<dbReference type="Pfam" id="PF00759">
    <property type="entry name" value="Glyco_hydro_9"/>
    <property type="match status" value="1"/>
</dbReference>
<comment type="catalytic activity">
    <reaction evidence="1">
        <text>Endohydrolysis of (1-&gt;4)-beta-D-glucosidic linkages in cellulose, lichenin and cereal beta-D-glucans.</text>
        <dbReference type="EC" id="3.2.1.4"/>
    </reaction>
</comment>
<name>A0AA88CKQ6_FICCA</name>
<evidence type="ECO:0000313" key="12">
    <source>
        <dbReference type="Proteomes" id="UP001187192"/>
    </source>
</evidence>
<keyword evidence="6" id="KW-0119">Carbohydrate metabolism</keyword>
<dbReference type="GO" id="GO:0008810">
    <property type="term" value="F:cellulase activity"/>
    <property type="evidence" value="ECO:0007669"/>
    <property type="project" value="UniProtKB-EC"/>
</dbReference>